<evidence type="ECO:0000313" key="7">
    <source>
        <dbReference type="EMBL" id="KAK7797007.1"/>
    </source>
</evidence>
<dbReference type="Gene3D" id="2.60.40.10">
    <property type="entry name" value="Immunoglobulins"/>
    <property type="match status" value="3"/>
</dbReference>
<protein>
    <recommendedName>
        <fullName evidence="6">Immunoglobulin domain-containing protein</fullName>
    </recommendedName>
</protein>
<keyword evidence="8" id="KW-1185">Reference proteome</keyword>
<evidence type="ECO:0000256" key="3">
    <source>
        <dbReference type="ARBA" id="ARBA00022989"/>
    </source>
</evidence>
<feature type="transmembrane region" description="Helical" evidence="5">
    <location>
        <begin position="365"/>
        <end position="385"/>
    </location>
</feature>
<dbReference type="GO" id="GO:0042288">
    <property type="term" value="F:MHC class I protein binding"/>
    <property type="evidence" value="ECO:0007669"/>
    <property type="project" value="TreeGrafter"/>
</dbReference>
<dbReference type="EMBL" id="JBBHLL010000931">
    <property type="protein sequence ID" value="KAK7797007.1"/>
    <property type="molecule type" value="Genomic_DNA"/>
</dbReference>
<keyword evidence="3 5" id="KW-1133">Transmembrane helix</keyword>
<evidence type="ECO:0000256" key="1">
    <source>
        <dbReference type="ARBA" id="ARBA00004167"/>
    </source>
</evidence>
<proteinExistence type="predicted"/>
<dbReference type="SUPFAM" id="SSF48726">
    <property type="entry name" value="Immunoglobulin"/>
    <property type="match status" value="3"/>
</dbReference>
<accession>A0AAW0H7B4</accession>
<dbReference type="InterPro" id="IPR013783">
    <property type="entry name" value="Ig-like_fold"/>
</dbReference>
<dbReference type="Proteomes" id="UP001488838">
    <property type="component" value="Unassembled WGS sequence"/>
</dbReference>
<keyword evidence="4 5" id="KW-0472">Membrane</keyword>
<feature type="domain" description="Immunoglobulin" evidence="6">
    <location>
        <begin position="398"/>
        <end position="510"/>
    </location>
</feature>
<dbReference type="PANTHER" id="PTHR15549:SF26">
    <property type="entry name" value="AXIAL BUDDING PATTERN PROTEIN 2-RELATED"/>
    <property type="match status" value="1"/>
</dbReference>
<evidence type="ECO:0000256" key="4">
    <source>
        <dbReference type="ARBA" id="ARBA00023136"/>
    </source>
</evidence>
<feature type="domain" description="Immunoglobulin" evidence="6">
    <location>
        <begin position="54"/>
        <end position="127"/>
    </location>
</feature>
<evidence type="ECO:0000256" key="2">
    <source>
        <dbReference type="ARBA" id="ARBA00022692"/>
    </source>
</evidence>
<dbReference type="InterPro" id="IPR003599">
    <property type="entry name" value="Ig_sub"/>
</dbReference>
<sequence>ELSRIQQKKTVWGEPTSTPLWCPGQLHRDPLLLLLPLGVCKESADEDSLEMEELHREYIYNATSGFIHAHFKDRLILNWTQPQTSGVLRILDLQEKDQNKYFCQVYLNTRDGRKILKSALGTQLIITHGNSAGSNRVNSYQVKQPAHLSGVQGSSIEIPFSFYFPWELAKDPQMRILWRWKRFYAELIYSSSSGFIHEHFKDRFILNWTQPQTSGVLRILDSKEKDQTAVYFCQVGLNTSEGIQLFQSNDGTHLTIIHAVETTTKSPSIVTSVVTTTGMVDTEGQRNPSLVNIVATVGVVVATAVLITPICVLMIFLWWKQRVCVKGGGRQEGSFRSWSSSGVAVEGLLSCLMALLVSFHGGNRVIAWVLLLLVTAVCMQAGNSAGSNRVNGYRVEQPAHLSSVQGSSIEIPFSFYFPWELAKDPQMRILWRWKRLYAELIYSSSSGFIHEHFKDRLVLNWTQPQTSGVLRILDSKEKDQTAVYFCQVGLNTSEGIQLFQSNDGTHLTITQGEHIPGQSLLALTSLYHTFH</sequence>
<evidence type="ECO:0000313" key="8">
    <source>
        <dbReference type="Proteomes" id="UP001488838"/>
    </source>
</evidence>
<organism evidence="7 8">
    <name type="scientific">Myodes glareolus</name>
    <name type="common">Bank vole</name>
    <name type="synonym">Clethrionomys glareolus</name>
    <dbReference type="NCBI Taxonomy" id="447135"/>
    <lineage>
        <taxon>Eukaryota</taxon>
        <taxon>Metazoa</taxon>
        <taxon>Chordata</taxon>
        <taxon>Craniata</taxon>
        <taxon>Vertebrata</taxon>
        <taxon>Euteleostomi</taxon>
        <taxon>Mammalia</taxon>
        <taxon>Eutheria</taxon>
        <taxon>Euarchontoglires</taxon>
        <taxon>Glires</taxon>
        <taxon>Rodentia</taxon>
        <taxon>Myomorpha</taxon>
        <taxon>Muroidea</taxon>
        <taxon>Cricetidae</taxon>
        <taxon>Arvicolinae</taxon>
        <taxon>Myodes</taxon>
    </lineage>
</organism>
<reference evidence="7 8" key="1">
    <citation type="journal article" date="2023" name="bioRxiv">
        <title>Conserved and derived expression patterns and positive selection on dental genes reveal complex evolutionary context of ever-growing rodent molars.</title>
        <authorList>
            <person name="Calamari Z.T."/>
            <person name="Song A."/>
            <person name="Cohen E."/>
            <person name="Akter M."/>
            <person name="Roy R.D."/>
            <person name="Hallikas O."/>
            <person name="Christensen M.M."/>
            <person name="Li P."/>
            <person name="Marangoni P."/>
            <person name="Jernvall J."/>
            <person name="Klein O.D."/>
        </authorList>
    </citation>
    <scope>NUCLEOTIDE SEQUENCE [LARGE SCALE GENOMIC DNA]</scope>
    <source>
        <strain evidence="7">V071</strain>
    </source>
</reference>
<feature type="non-terminal residue" evidence="7">
    <location>
        <position position="1"/>
    </location>
</feature>
<dbReference type="GO" id="GO:0016020">
    <property type="term" value="C:membrane"/>
    <property type="evidence" value="ECO:0007669"/>
    <property type="project" value="UniProtKB-SubCell"/>
</dbReference>
<feature type="domain" description="Immunoglobulin" evidence="6">
    <location>
        <begin position="145"/>
        <end position="257"/>
    </location>
</feature>
<evidence type="ECO:0000256" key="5">
    <source>
        <dbReference type="SAM" id="Phobius"/>
    </source>
</evidence>
<evidence type="ECO:0000259" key="6">
    <source>
        <dbReference type="SMART" id="SM00409"/>
    </source>
</evidence>
<dbReference type="InterPro" id="IPR036179">
    <property type="entry name" value="Ig-like_dom_sf"/>
</dbReference>
<feature type="transmembrane region" description="Helical" evidence="5">
    <location>
        <begin position="293"/>
        <end position="319"/>
    </location>
</feature>
<dbReference type="InterPro" id="IPR051694">
    <property type="entry name" value="Immunoregulatory_rcpt-like"/>
</dbReference>
<gene>
    <name evidence="7" type="ORF">U0070_011378</name>
</gene>
<dbReference type="AlphaFoldDB" id="A0AAW0H7B4"/>
<name>A0AAW0H7B4_MYOGA</name>
<dbReference type="GO" id="GO:0071944">
    <property type="term" value="C:cell periphery"/>
    <property type="evidence" value="ECO:0007669"/>
    <property type="project" value="UniProtKB-ARBA"/>
</dbReference>
<dbReference type="PANTHER" id="PTHR15549">
    <property type="entry name" value="PAIRED IMMUNOGLOBULIN-LIKE TYPE 2 RECEPTOR"/>
    <property type="match status" value="1"/>
</dbReference>
<comment type="caution">
    <text evidence="7">The sequence shown here is derived from an EMBL/GenBank/DDBJ whole genome shotgun (WGS) entry which is preliminary data.</text>
</comment>
<feature type="transmembrane region" description="Helical" evidence="5">
    <location>
        <begin position="340"/>
        <end position="359"/>
    </location>
</feature>
<comment type="subcellular location">
    <subcellularLocation>
        <location evidence="1">Membrane</location>
        <topology evidence="1">Single-pass membrane protein</topology>
    </subcellularLocation>
</comment>
<dbReference type="SMART" id="SM00409">
    <property type="entry name" value="IG"/>
    <property type="match status" value="3"/>
</dbReference>
<keyword evidence="2 5" id="KW-0812">Transmembrane</keyword>